<comment type="caution">
    <text evidence="1">The sequence shown here is derived from an EMBL/GenBank/DDBJ whole genome shotgun (WGS) entry which is preliminary data.</text>
</comment>
<dbReference type="Proteomes" id="UP000476176">
    <property type="component" value="Unassembled WGS sequence"/>
</dbReference>
<protein>
    <recommendedName>
        <fullName evidence="3">BTB domain-containing protein</fullName>
    </recommendedName>
</protein>
<evidence type="ECO:0000313" key="1">
    <source>
        <dbReference type="EMBL" id="KAE9226435.1"/>
    </source>
</evidence>
<gene>
    <name evidence="1" type="ORF">PF004_g11641</name>
</gene>
<organism evidence="1 2">
    <name type="scientific">Phytophthora fragariae</name>
    <dbReference type="NCBI Taxonomy" id="53985"/>
    <lineage>
        <taxon>Eukaryota</taxon>
        <taxon>Sar</taxon>
        <taxon>Stramenopiles</taxon>
        <taxon>Oomycota</taxon>
        <taxon>Peronosporomycetes</taxon>
        <taxon>Peronosporales</taxon>
        <taxon>Peronosporaceae</taxon>
        <taxon>Phytophthora</taxon>
    </lineage>
</organism>
<accession>A0A6G0NXF8</accession>
<proteinExistence type="predicted"/>
<sequence>MSLLSEELQAPHELLSASTAVTASSSSCSWQRPALPEASQTPPDVMLHVGGCVFALHEDVLRLRWPWLHLQLQRLRGAPVDNLPLTTNSSQFKLQLLSSDIPHTETCPLQTITLTKPLLYTKCLSRDHRRPRVEDEDSSSDEGRELLNIIDTKKRARKRKRTEMMLQNENEAENGCLVSRRARQLFEEKEDVVMAEKVESVLHVELVGAAAIDVVPVIEYVYTFKVRLLHESSVMKTLRLAQWVGMGDRIIYSCLRIAVRQATLDTWMELLVASASLGREDMRRKLCDRLVDFLYELQPVQYQDAMDKLQTVWIQVIEDKAMLVRVVVALINNVRLVGFWRNLLDALVKWLKRWFKAPQLPSLRQMHEHFVTDWEPYVELSRVECFTNTSRSNSAALHVTLFEFGEFVLQACINASGSTPLLWRIIRRTSPNFFSEDPEVVESGALDGDPEFWIRGQLIVKYQPIDRGGGIVTEQTRIEYQHCRHQYCMWKALVSPQSLPAWVRATTLKDEGWVNYEDPAHNYYRRTVCTVSGKLFLWGDPICSLYNQLLQTTLFYSAPNNVGPEVADILTVSEMQRLPIDTLVLVLRSDRLRIPEGERTLLRCLNKMVFGLDVYHLRADDQLSRPYNGRLENVTRLYRCARWCFVPLDDIMQTLRWAPRTLKLYEIIVESLRDPNRTCKRRRPFGWRKCRDAYMTNETNLSEFEIEAGDLNLAPSGAAALTERSPTARR</sequence>
<reference evidence="1 2" key="1">
    <citation type="submission" date="2018-09" db="EMBL/GenBank/DDBJ databases">
        <title>Genomic investigation of the strawberry pathogen Phytophthora fragariae indicates pathogenicity is determined by transcriptional variation in three key races.</title>
        <authorList>
            <person name="Adams T.M."/>
            <person name="Armitage A.D."/>
            <person name="Sobczyk M.K."/>
            <person name="Bates H.J."/>
            <person name="Dunwell J.M."/>
            <person name="Nellist C.F."/>
            <person name="Harrison R.J."/>
        </authorList>
    </citation>
    <scope>NUCLEOTIDE SEQUENCE [LARGE SCALE GENOMIC DNA]</scope>
    <source>
        <strain evidence="1 2">BC-23</strain>
    </source>
</reference>
<evidence type="ECO:0008006" key="3">
    <source>
        <dbReference type="Google" id="ProtNLM"/>
    </source>
</evidence>
<dbReference type="EMBL" id="QXGC01000644">
    <property type="protein sequence ID" value="KAE9226435.1"/>
    <property type="molecule type" value="Genomic_DNA"/>
</dbReference>
<name>A0A6G0NXF8_9STRA</name>
<dbReference type="AlphaFoldDB" id="A0A6G0NXF8"/>
<evidence type="ECO:0000313" key="2">
    <source>
        <dbReference type="Proteomes" id="UP000476176"/>
    </source>
</evidence>